<evidence type="ECO:0000313" key="2">
    <source>
        <dbReference type="Proteomes" id="UP000191931"/>
    </source>
</evidence>
<protein>
    <submittedName>
        <fullName evidence="1">Uncharacterized protein</fullName>
    </submittedName>
</protein>
<dbReference type="STRING" id="1246637.MTBBW1_1670098"/>
<proteinExistence type="predicted"/>
<name>A0A1W1H9E6_9BACT</name>
<dbReference type="Proteomes" id="UP000191931">
    <property type="component" value="Unassembled WGS sequence"/>
</dbReference>
<accession>A0A1W1H9E6</accession>
<reference evidence="1 2" key="1">
    <citation type="submission" date="2017-03" db="EMBL/GenBank/DDBJ databases">
        <authorList>
            <person name="Afonso C.L."/>
            <person name="Miller P.J."/>
            <person name="Scott M.A."/>
            <person name="Spackman E."/>
            <person name="Goraichik I."/>
            <person name="Dimitrov K.M."/>
            <person name="Suarez D.L."/>
            <person name="Swayne D.E."/>
        </authorList>
    </citation>
    <scope>NUCLEOTIDE SEQUENCE [LARGE SCALE GENOMIC DNA]</scope>
    <source>
        <strain evidence="1">PRJEB14757</strain>
    </source>
</reference>
<dbReference type="EMBL" id="FWEV01000076">
    <property type="protein sequence ID" value="SLM29082.1"/>
    <property type="molecule type" value="Genomic_DNA"/>
</dbReference>
<sequence>MGLQFNHPLIDNLFFVLKFNVRIKGILHMTSEGLYTFLDELPAKRD</sequence>
<dbReference type="AlphaFoldDB" id="A0A1W1H9E6"/>
<keyword evidence="2" id="KW-1185">Reference proteome</keyword>
<gene>
    <name evidence="1" type="ORF">MTBBW1_1670098</name>
</gene>
<organism evidence="1 2">
    <name type="scientific">Desulfamplus magnetovallimortis</name>
    <dbReference type="NCBI Taxonomy" id="1246637"/>
    <lineage>
        <taxon>Bacteria</taxon>
        <taxon>Pseudomonadati</taxon>
        <taxon>Thermodesulfobacteriota</taxon>
        <taxon>Desulfobacteria</taxon>
        <taxon>Desulfobacterales</taxon>
        <taxon>Desulfobacteraceae</taxon>
        <taxon>Desulfamplus</taxon>
    </lineage>
</organism>
<evidence type="ECO:0000313" key="1">
    <source>
        <dbReference type="EMBL" id="SLM29082.1"/>
    </source>
</evidence>